<name>A0A1B8PTW2_FAUOS</name>
<evidence type="ECO:0000313" key="2">
    <source>
        <dbReference type="EMBL" id="ATR78862.1"/>
    </source>
</evidence>
<proteinExistence type="predicted"/>
<evidence type="ECO:0000313" key="1">
    <source>
        <dbReference type="EMBL" id="ATQ83508.1"/>
    </source>
</evidence>
<accession>A0A1B8PTW2</accession>
<dbReference type="Proteomes" id="UP000229340">
    <property type="component" value="Chromosome"/>
</dbReference>
<reference evidence="2" key="4">
    <citation type="journal article" date="2018" name="Misainmurhag Hoiji">
        <title>Complete genome sequence of multidrug-resistant Moraxella osloensis NP7 with multiple plasmids isolated from human skin.</title>
        <authorList>
            <person name="Ganzorig M."/>
            <person name="Lim J.Y."/>
            <person name="Hwang I."/>
            <person name="Lee K."/>
        </authorList>
    </citation>
    <scope>NUCLEOTIDE SEQUENCE</scope>
    <source>
        <strain evidence="2">NP7</strain>
    </source>
</reference>
<reference evidence="1" key="1">
    <citation type="submission" date="2017-11" db="EMBL/GenBank/DDBJ databases">
        <title>Complete Genome Sequence from Moraxella oslensis YHS isolated from human skin.</title>
        <authorList>
            <person name="Lee K."/>
            <person name="Lim J.Y."/>
            <person name="Hwang I."/>
        </authorList>
    </citation>
    <scope>NUCLEOTIDE SEQUENCE</scope>
    <source>
        <strain evidence="1">YHS</strain>
    </source>
</reference>
<gene>
    <name evidence="2" type="ORF">NP7_06075</name>
    <name evidence="1" type="ORF">YHS_06510</name>
</gene>
<dbReference type="EMBL" id="CP024176">
    <property type="protein sequence ID" value="ATQ83508.1"/>
    <property type="molecule type" value="Genomic_DNA"/>
</dbReference>
<dbReference type="OrthoDB" id="5625573at2"/>
<sequence>MATYEHINQKVEKMCQQSEDFSVRVPQVMQRRIYMIAKQNPLNNAKEMKEMERMVTEKPIAFFESWTQMAWQALVAQQNIGQLMFSNCMKLSLGQPISLENFFYAVNQEALHVLEKGMHPIYSRVAANAKRLS</sequence>
<reference evidence="2" key="3">
    <citation type="journal article" date="2018" name="Genome Announc.">
        <title>Complete Genome Sequences of Three Moraxella osloensis Strains Isolated from Human Skin.</title>
        <authorList>
            <person name="Lim J.Y."/>
            <person name="Hwang I."/>
            <person name="Ganzorig M."/>
            <person name="Huang S.L."/>
            <person name="Cho G.S."/>
            <person name="Franz C.M.A.P."/>
            <person name="Lee K."/>
        </authorList>
    </citation>
    <scope>NUCLEOTIDE SEQUENCE [LARGE SCALE GENOMIC DNA]</scope>
    <source>
        <strain evidence="2">NP7</strain>
        <strain>YHS</strain>
    </source>
</reference>
<organism evidence="1">
    <name type="scientific">Faucicola osloensis</name>
    <name type="common">Moraxella osloensis</name>
    <dbReference type="NCBI Taxonomy" id="34062"/>
    <lineage>
        <taxon>Bacteria</taxon>
        <taxon>Pseudomonadati</taxon>
        <taxon>Pseudomonadota</taxon>
        <taxon>Gammaproteobacteria</taxon>
        <taxon>Moraxellales</taxon>
        <taxon>Moraxellaceae</taxon>
        <taxon>Faucicola</taxon>
    </lineage>
</organism>
<evidence type="ECO:0000313" key="3">
    <source>
        <dbReference type="Proteomes" id="UP000229340"/>
    </source>
</evidence>
<dbReference type="AlphaFoldDB" id="A0A1B8PTW2"/>
<reference evidence="3" key="2">
    <citation type="submission" date="2017-11" db="EMBL/GenBank/DDBJ databases">
        <title>Complete genome sequence of Moraxella osloensis NP7 isolated from human skin.</title>
        <authorList>
            <person name="Lee K."/>
            <person name="Lim J.Y."/>
            <person name="Hwang I."/>
        </authorList>
    </citation>
    <scope>NUCLEOTIDE SEQUENCE [LARGE SCALE GENOMIC DNA]</scope>
    <source>
        <strain evidence="3">NP7</strain>
    </source>
</reference>
<dbReference type="RefSeq" id="WP_050325558.1">
    <property type="nucleotide sequence ID" value="NZ_CP024443.1"/>
</dbReference>
<protein>
    <submittedName>
        <fullName evidence="1">Uncharacterized protein</fullName>
    </submittedName>
</protein>
<dbReference type="EMBL" id="CP024443">
    <property type="protein sequence ID" value="ATR78862.1"/>
    <property type="molecule type" value="Genomic_DNA"/>
</dbReference>